<name>A0A1G2FHH7_9BACT</name>
<feature type="domain" description="Metallo-beta-lactamase" evidence="1">
    <location>
        <begin position="43"/>
        <end position="242"/>
    </location>
</feature>
<dbReference type="STRING" id="1801997.A3J64_01545"/>
<comment type="caution">
    <text evidence="2">The sequence shown here is derived from an EMBL/GenBank/DDBJ whole genome shotgun (WGS) entry which is preliminary data.</text>
</comment>
<sequence length="286" mass="32057">MNRRKIKYQILGLLLVAAILIWLAVFSQPRAGLLEVDFFDVGQGDAIFIETPKGYQVLIDGGPDASVLEKLGQEMPFYDRSIDLIILTHPEADHITGLIEVLKNYQIGQILENGFKRETAGYKEWQRLIKEKNIPVKITQAGQVVNLSQGIKIRILWPDKTAVNSSPESSNNISVVSQLIYGQREFLFTGDIEKQVELNLAVAGIDLESDVLKVAHHGSKTSTNQLFLEKVNPNIAVISAGDKNPYGHPHQEVLERLKNVKTYRTDQNGNIEILTNGQWFKAATER</sequence>
<dbReference type="Gene3D" id="3.60.15.10">
    <property type="entry name" value="Ribonuclease Z/Hydroxyacylglutathione hydrolase-like"/>
    <property type="match status" value="1"/>
</dbReference>
<evidence type="ECO:0000259" key="1">
    <source>
        <dbReference type="SMART" id="SM00849"/>
    </source>
</evidence>
<dbReference type="InterPro" id="IPR036866">
    <property type="entry name" value="RibonucZ/Hydroxyglut_hydro"/>
</dbReference>
<evidence type="ECO:0000313" key="3">
    <source>
        <dbReference type="Proteomes" id="UP000177061"/>
    </source>
</evidence>
<gene>
    <name evidence="2" type="ORF">A3J64_01545</name>
</gene>
<dbReference type="AlphaFoldDB" id="A0A1G2FHH7"/>
<dbReference type="PANTHER" id="PTHR30619">
    <property type="entry name" value="DNA INTERNALIZATION/COMPETENCE PROTEIN COMEC/REC2"/>
    <property type="match status" value="1"/>
</dbReference>
<dbReference type="EMBL" id="MHNB01000006">
    <property type="protein sequence ID" value="OGZ37544.1"/>
    <property type="molecule type" value="Genomic_DNA"/>
</dbReference>
<dbReference type="InterPro" id="IPR035681">
    <property type="entry name" value="ComA-like_MBL"/>
</dbReference>
<protein>
    <recommendedName>
        <fullName evidence="1">Metallo-beta-lactamase domain-containing protein</fullName>
    </recommendedName>
</protein>
<dbReference type="PANTHER" id="PTHR30619:SF1">
    <property type="entry name" value="RECOMBINATION PROTEIN 2"/>
    <property type="match status" value="1"/>
</dbReference>
<reference evidence="2 3" key="1">
    <citation type="journal article" date="2016" name="Nat. Commun.">
        <title>Thousands of microbial genomes shed light on interconnected biogeochemical processes in an aquifer system.</title>
        <authorList>
            <person name="Anantharaman K."/>
            <person name="Brown C.T."/>
            <person name="Hug L.A."/>
            <person name="Sharon I."/>
            <person name="Castelle C.J."/>
            <person name="Probst A.J."/>
            <person name="Thomas B.C."/>
            <person name="Singh A."/>
            <person name="Wilkins M.J."/>
            <person name="Karaoz U."/>
            <person name="Brodie E.L."/>
            <person name="Williams K.H."/>
            <person name="Hubbard S.S."/>
            <person name="Banfield J.F."/>
        </authorList>
    </citation>
    <scope>NUCLEOTIDE SEQUENCE [LARGE SCALE GENOMIC DNA]</scope>
</reference>
<dbReference type="Proteomes" id="UP000177061">
    <property type="component" value="Unassembled WGS sequence"/>
</dbReference>
<dbReference type="InterPro" id="IPR001279">
    <property type="entry name" value="Metallo-B-lactamas"/>
</dbReference>
<dbReference type="SUPFAM" id="SSF56281">
    <property type="entry name" value="Metallo-hydrolase/oxidoreductase"/>
    <property type="match status" value="1"/>
</dbReference>
<dbReference type="CDD" id="cd07731">
    <property type="entry name" value="ComA-like_MBL-fold"/>
    <property type="match status" value="1"/>
</dbReference>
<dbReference type="Pfam" id="PF00753">
    <property type="entry name" value="Lactamase_B"/>
    <property type="match status" value="1"/>
</dbReference>
<organism evidence="2 3">
    <name type="scientific">Candidatus Portnoybacteria bacterium RIFCSPHIGHO2_12_FULL_38_9</name>
    <dbReference type="NCBI Taxonomy" id="1801997"/>
    <lineage>
        <taxon>Bacteria</taxon>
        <taxon>Candidatus Portnoyibacteriota</taxon>
    </lineage>
</organism>
<dbReference type="InterPro" id="IPR052159">
    <property type="entry name" value="Competence_DNA_uptake"/>
</dbReference>
<evidence type="ECO:0000313" key="2">
    <source>
        <dbReference type="EMBL" id="OGZ37544.1"/>
    </source>
</evidence>
<proteinExistence type="predicted"/>
<accession>A0A1G2FHH7</accession>
<dbReference type="SMART" id="SM00849">
    <property type="entry name" value="Lactamase_B"/>
    <property type="match status" value="1"/>
</dbReference>